<keyword evidence="1 7" id="KW-0723">Serine/threonine-protein kinase</keyword>
<evidence type="ECO:0000256" key="2">
    <source>
        <dbReference type="ARBA" id="ARBA00022679"/>
    </source>
</evidence>
<proteinExistence type="inferred from homology"/>
<dbReference type="InterPro" id="IPR003527">
    <property type="entry name" value="MAP_kinase_CS"/>
</dbReference>
<dbReference type="EMBL" id="QUSZ01005659">
    <property type="protein sequence ID" value="RHY08745.1"/>
    <property type="molecule type" value="Genomic_DNA"/>
</dbReference>
<dbReference type="SUPFAM" id="SSF54427">
    <property type="entry name" value="NTF2-like"/>
    <property type="match status" value="1"/>
</dbReference>
<evidence type="ECO:0000259" key="10">
    <source>
        <dbReference type="PROSITE" id="PS50011"/>
    </source>
</evidence>
<keyword evidence="3 6" id="KW-0547">Nucleotide-binding</keyword>
<evidence type="ECO:0000256" key="1">
    <source>
        <dbReference type="ARBA" id="ARBA00022527"/>
    </source>
</evidence>
<dbReference type="InterPro" id="IPR050117">
    <property type="entry name" value="MAPK"/>
</dbReference>
<evidence type="ECO:0000256" key="8">
    <source>
        <dbReference type="SAM" id="MobiDB-lite"/>
    </source>
</evidence>
<dbReference type="Pfam" id="PF00169">
    <property type="entry name" value="PH"/>
    <property type="match status" value="1"/>
</dbReference>
<comment type="similarity">
    <text evidence="7">Belongs to the protein kinase superfamily. Ser/Thr protein kinase family. MAP kinase subfamily.</text>
</comment>
<dbReference type="PROSITE" id="PS50011">
    <property type="entry name" value="PROTEIN_KINASE_DOM"/>
    <property type="match status" value="1"/>
</dbReference>
<feature type="compositionally biased region" description="Polar residues" evidence="8">
    <location>
        <begin position="12"/>
        <end position="35"/>
    </location>
</feature>
<dbReference type="GO" id="GO:0005524">
    <property type="term" value="F:ATP binding"/>
    <property type="evidence" value="ECO:0007669"/>
    <property type="project" value="UniProtKB-UniRule"/>
</dbReference>
<feature type="compositionally biased region" description="Low complexity" evidence="8">
    <location>
        <begin position="228"/>
        <end position="238"/>
    </location>
</feature>
<comment type="cofactor">
    <cofactor evidence="7">
        <name>Mg(2+)</name>
        <dbReference type="ChEBI" id="CHEBI:18420"/>
    </cofactor>
</comment>
<dbReference type="CDD" id="cd07834">
    <property type="entry name" value="STKc_MAPK"/>
    <property type="match status" value="1"/>
</dbReference>
<dbReference type="InterPro" id="IPR001849">
    <property type="entry name" value="PH_domain"/>
</dbReference>
<dbReference type="PROSITE" id="PS01351">
    <property type="entry name" value="MAPK"/>
    <property type="match status" value="1"/>
</dbReference>
<organism evidence="11 12">
    <name type="scientific">Aphanomyces astaci</name>
    <name type="common">Crayfish plague agent</name>
    <dbReference type="NCBI Taxonomy" id="112090"/>
    <lineage>
        <taxon>Eukaryota</taxon>
        <taxon>Sar</taxon>
        <taxon>Stramenopiles</taxon>
        <taxon>Oomycota</taxon>
        <taxon>Saprolegniomycetes</taxon>
        <taxon>Saprolegniales</taxon>
        <taxon>Verrucalvaceae</taxon>
        <taxon>Aphanomyces</taxon>
    </lineage>
</organism>
<dbReference type="Gene3D" id="3.30.200.20">
    <property type="entry name" value="Phosphorylase Kinase, domain 1"/>
    <property type="match status" value="1"/>
</dbReference>
<dbReference type="GO" id="GO:0004707">
    <property type="term" value="F:MAP kinase activity"/>
    <property type="evidence" value="ECO:0007669"/>
    <property type="project" value="UniProtKB-EC"/>
</dbReference>
<dbReference type="AlphaFoldDB" id="A0A397AR48"/>
<dbReference type="InterPro" id="IPR032710">
    <property type="entry name" value="NTF2-like_dom_sf"/>
</dbReference>
<dbReference type="SUPFAM" id="SSF56112">
    <property type="entry name" value="Protein kinase-like (PK-like)"/>
    <property type="match status" value="1"/>
</dbReference>
<sequence length="1086" mass="120821">MFRSDRGGSRPQDFQRSLSHSITDTSAGGITSSGWFQRPAPRSTSHRRQQSDMADMMSRSGPAGQFSQSGGLRSTTAVSDSASIFKSLRGGNVVMAPTSGRMGIAATSGGMHAVHWEGQVRKKGDWLPRWESRYLVLDGTVLRYYSKHEDARMGKNLRGKMTLTHVSPEFHKKKEHTFVVETVGRKVFYMSCDTELEKDMWVEMMQAAIGEGSAAQPQRPQLSTRHGSPSPFVVPSTTPHRHHHAMAPPPPMHHHDPRVFHELQPPILTKNSAYSSIAADTPRQDLVHADIRDFYNALRKLLLSHSSSAQFFPKLSRDIALTSNYAPTVPFWGDYHGLDGVLHFFSILYDHVDYGSFFVTDIAYATDGRTAVVTGRETMVNKTNHRKFTQQWQHTLEFAPDGRVKALAITADPVAASAVFGCNAMSSLRLPRPEYDVDAGVSPPGVATTSWQAGHDRHLPNGLVQVHVIRGEQLGGLDEYDDDDDIEYDPNRLKDMAMASPYSNNSRRPTSSSHARRGSGHSSTSYMMAFGVENQHGPSSAAMPPKTTPAANRTDLAAADSVGDPRWAHGGVVTVPFAASPGQSCLVLMEAWKVTHRIMSPLVEDSTQDDQYGQQLELLGMAKINLMPFIGLALARPNADSVPQWYTLLSVGSTPAFACGRVLLSVRFDVLGTTNLSRSFSRTSRSPSPQRPVITLRKQHSYADVSRANATFQVGNTMFDVPLRYEMIKAVGQGAYGCVIAASDTETGQSLAIKNVPNAFSDLIDAKRILREIRLMRHLRHPKLVNLVDLFRPPSLHEFEDVYIVTDLMETDLHRVINSNQILNDDHVQHFLYQMLVAVKFVHSANVLHRDLKPSNILVNADCDIKLCDFGLARGLRDVKQQTTHEDGTPPDQLTDYVVTRWYRAPEVLLTCTYGKPMDMWAVGCILAELIGRRPLFPGTDFLHQLKIIMEVVGTPDESTLDFVTHAKAKRFITKQPKRRPIPFSALYPGASVLALDLLDRMLTFDPRRRIDVDGALNHPYLAGLRDPTLEVACPHGAFDYSFENVELTKANLQALMFEDICQYHPEVLLGDYYQHVTRKGKGTPR</sequence>
<feature type="domain" description="Protein kinase" evidence="10">
    <location>
        <begin position="725"/>
        <end position="1022"/>
    </location>
</feature>
<dbReference type="Pfam" id="PF00069">
    <property type="entry name" value="Pkinase"/>
    <property type="match status" value="1"/>
</dbReference>
<dbReference type="SUPFAM" id="SSF50729">
    <property type="entry name" value="PH domain-like"/>
    <property type="match status" value="1"/>
</dbReference>
<feature type="compositionally biased region" description="Polar residues" evidence="8">
    <location>
        <begin position="215"/>
        <end position="227"/>
    </location>
</feature>
<dbReference type="PROSITE" id="PS00107">
    <property type="entry name" value="PROTEIN_KINASE_ATP"/>
    <property type="match status" value="1"/>
</dbReference>
<reference evidence="11 12" key="1">
    <citation type="submission" date="2018-08" db="EMBL/GenBank/DDBJ databases">
        <title>Aphanomyces genome sequencing and annotation.</title>
        <authorList>
            <person name="Minardi D."/>
            <person name="Oidtmann B."/>
            <person name="Van Der Giezen M."/>
            <person name="Studholme D.J."/>
        </authorList>
    </citation>
    <scope>NUCLEOTIDE SEQUENCE [LARGE SCALE GENOMIC DNA]</scope>
    <source>
        <strain evidence="11 12">Kv</strain>
    </source>
</reference>
<comment type="caution">
    <text evidence="11">The sequence shown here is derived from an EMBL/GenBank/DDBJ whole genome shotgun (WGS) entry which is preliminary data.</text>
</comment>
<dbReference type="InterPro" id="IPR000719">
    <property type="entry name" value="Prot_kinase_dom"/>
</dbReference>
<dbReference type="PROSITE" id="PS00108">
    <property type="entry name" value="PROTEIN_KINASE_ST"/>
    <property type="match status" value="1"/>
</dbReference>
<comment type="catalytic activity">
    <reaction evidence="7">
        <text>L-threonyl-[protein] + ATP = O-phospho-L-threonyl-[protein] + ADP + H(+)</text>
        <dbReference type="Rhea" id="RHEA:46608"/>
        <dbReference type="Rhea" id="RHEA-COMP:11060"/>
        <dbReference type="Rhea" id="RHEA-COMP:11605"/>
        <dbReference type="ChEBI" id="CHEBI:15378"/>
        <dbReference type="ChEBI" id="CHEBI:30013"/>
        <dbReference type="ChEBI" id="CHEBI:30616"/>
        <dbReference type="ChEBI" id="CHEBI:61977"/>
        <dbReference type="ChEBI" id="CHEBI:456216"/>
        <dbReference type="EC" id="2.7.11.24"/>
    </reaction>
</comment>
<feature type="region of interest" description="Disordered" evidence="8">
    <location>
        <begin position="1"/>
        <end position="73"/>
    </location>
</feature>
<keyword evidence="7" id="KW-0460">Magnesium</keyword>
<keyword evidence="5 6" id="KW-0067">ATP-binding</keyword>
<evidence type="ECO:0000256" key="6">
    <source>
        <dbReference type="PROSITE-ProRule" id="PRU10141"/>
    </source>
</evidence>
<dbReference type="Proteomes" id="UP000265427">
    <property type="component" value="Unassembled WGS sequence"/>
</dbReference>
<feature type="binding site" evidence="6">
    <location>
        <position position="754"/>
    </location>
    <ligand>
        <name>ATP</name>
        <dbReference type="ChEBI" id="CHEBI:30616"/>
    </ligand>
</feature>
<dbReference type="Gene3D" id="2.30.29.30">
    <property type="entry name" value="Pleckstrin-homology domain (PH domain)/Phosphotyrosine-binding domain (PTB)"/>
    <property type="match status" value="1"/>
</dbReference>
<dbReference type="PROSITE" id="PS50003">
    <property type="entry name" value="PH_DOMAIN"/>
    <property type="match status" value="1"/>
</dbReference>
<dbReference type="VEuPathDB" id="FungiDB:H257_03095"/>
<feature type="domain" description="PH" evidence="9">
    <location>
        <begin position="113"/>
        <end position="210"/>
    </location>
</feature>
<dbReference type="EC" id="2.7.11.24" evidence="7"/>
<dbReference type="InterPro" id="IPR017441">
    <property type="entry name" value="Protein_kinase_ATP_BS"/>
</dbReference>
<evidence type="ECO:0000313" key="11">
    <source>
        <dbReference type="EMBL" id="RHY08745.1"/>
    </source>
</evidence>
<gene>
    <name evidence="11" type="ORF">DYB36_002452</name>
</gene>
<accession>A0A397AR48</accession>
<evidence type="ECO:0000256" key="3">
    <source>
        <dbReference type="ARBA" id="ARBA00022741"/>
    </source>
</evidence>
<dbReference type="InterPro" id="IPR011993">
    <property type="entry name" value="PH-like_dom_sf"/>
</dbReference>
<comment type="activity regulation">
    <text evidence="7">Activated by threonine and tyrosine phosphorylation.</text>
</comment>
<keyword evidence="2 7" id="KW-0808">Transferase</keyword>
<evidence type="ECO:0000256" key="4">
    <source>
        <dbReference type="ARBA" id="ARBA00022777"/>
    </source>
</evidence>
<dbReference type="Gene3D" id="3.10.450.50">
    <property type="match status" value="1"/>
</dbReference>
<dbReference type="CDD" id="cd00821">
    <property type="entry name" value="PH"/>
    <property type="match status" value="1"/>
</dbReference>
<keyword evidence="4 7" id="KW-0418">Kinase</keyword>
<dbReference type="FunFam" id="3.30.200.20:FF:000046">
    <property type="entry name" value="Mitogen-activated protein kinase"/>
    <property type="match status" value="1"/>
</dbReference>
<dbReference type="Gene3D" id="1.10.510.10">
    <property type="entry name" value="Transferase(Phosphotransferase) domain 1"/>
    <property type="match status" value="1"/>
</dbReference>
<evidence type="ECO:0000313" key="12">
    <source>
        <dbReference type="Proteomes" id="UP000265427"/>
    </source>
</evidence>
<dbReference type="PANTHER" id="PTHR24055">
    <property type="entry name" value="MITOGEN-ACTIVATED PROTEIN KINASE"/>
    <property type="match status" value="1"/>
</dbReference>
<feature type="region of interest" description="Disordered" evidence="8">
    <location>
        <begin position="497"/>
        <end position="524"/>
    </location>
</feature>
<feature type="region of interest" description="Disordered" evidence="8">
    <location>
        <begin position="211"/>
        <end position="248"/>
    </location>
</feature>
<dbReference type="InterPro" id="IPR011009">
    <property type="entry name" value="Kinase-like_dom_sf"/>
</dbReference>
<dbReference type="SMART" id="SM00233">
    <property type="entry name" value="PH"/>
    <property type="match status" value="1"/>
</dbReference>
<evidence type="ECO:0000256" key="5">
    <source>
        <dbReference type="ARBA" id="ARBA00022840"/>
    </source>
</evidence>
<dbReference type="SMART" id="SM00220">
    <property type="entry name" value="S_TKc"/>
    <property type="match status" value="1"/>
</dbReference>
<dbReference type="FunFam" id="1.10.510.10:FF:000439">
    <property type="entry name" value="Mitogen-activated protein kinase"/>
    <property type="match status" value="1"/>
</dbReference>
<name>A0A397AR48_APHAT</name>
<protein>
    <recommendedName>
        <fullName evidence="7">Mitogen-activated protein kinase</fullName>
        <ecNumber evidence="7">2.7.11.24</ecNumber>
    </recommendedName>
</protein>
<evidence type="ECO:0000256" key="7">
    <source>
        <dbReference type="RuleBase" id="RU361165"/>
    </source>
</evidence>
<evidence type="ECO:0000259" key="9">
    <source>
        <dbReference type="PROSITE" id="PS50003"/>
    </source>
</evidence>
<dbReference type="InterPro" id="IPR008271">
    <property type="entry name" value="Ser/Thr_kinase_AS"/>
</dbReference>